<feature type="compositionally biased region" description="Low complexity" evidence="1">
    <location>
        <begin position="501"/>
        <end position="510"/>
    </location>
</feature>
<sequence length="632" mass="71466">MDTQQSREPSVHDQSIDCASRLENIHLQDAPAAAAAPTEKPKGWTKLPSELRTMILQNICSTRFGIEWGASIRQRKPHPRLAPYARVCREWQWHFETVTFRSLTLHQIDLDRFQHYVARQPQRLGHLRWIHLRVALLQYECPRCQMPENGQEQADNNEIFAAAVRKFFGILAGWCGDREMMRVGGRRWPLELELSAYARSDWAHSFKALRYRANGCQSGRRPMARVRAADYDDRWHGWDRGARRAWAATRGECLRVLGGGLKIQLDDGARNALPAVPIVSSFLIRRQFYRRFEAVGCLDLILAALPNLRRFRYEPWGALPSSIWPSDPQRQLEHYGRLMQILGRCCPRLDQVSLYEDFEDLRGLLRLPLTEKPQDAFVGSVGVGALMADTSQRWKTAHLSFLVEAFGFFNSFWPGVPAEDRIFPRRPRWDDLLQLCLTSDLLSPSAISTATWTCSSRRRRRRSRRCRGCSASPSGWRGTATPVCSGTLSATAGDGPGSHWPAPGAPASARGRGGCGRTAWHVQYLNLRARDMGGNGALLPLMRDVGVAAMGSQMELITHAINASDLAGPWRRSTGPLRQLNLQFRMHIKAHRPGDPRDGVVAEEEEADEFLDVEYELFTAQATHPRLPAVAR</sequence>
<dbReference type="EMBL" id="JAQQWI010000007">
    <property type="protein sequence ID" value="KAK8029173.1"/>
    <property type="molecule type" value="Genomic_DNA"/>
</dbReference>
<dbReference type="Pfam" id="PF20183">
    <property type="entry name" value="DUF6546"/>
    <property type="match status" value="1"/>
</dbReference>
<name>A0ABR1SD01_9PEZI</name>
<dbReference type="InterPro" id="IPR046676">
    <property type="entry name" value="DUF6546"/>
</dbReference>
<organism evidence="3 4">
    <name type="scientific">Apiospora marii</name>
    <dbReference type="NCBI Taxonomy" id="335849"/>
    <lineage>
        <taxon>Eukaryota</taxon>
        <taxon>Fungi</taxon>
        <taxon>Dikarya</taxon>
        <taxon>Ascomycota</taxon>
        <taxon>Pezizomycotina</taxon>
        <taxon>Sordariomycetes</taxon>
        <taxon>Xylariomycetidae</taxon>
        <taxon>Amphisphaeriales</taxon>
        <taxon>Apiosporaceae</taxon>
        <taxon>Apiospora</taxon>
    </lineage>
</organism>
<dbReference type="Proteomes" id="UP001396898">
    <property type="component" value="Unassembled WGS sequence"/>
</dbReference>
<gene>
    <name evidence="3" type="ORF">PG991_006229</name>
</gene>
<comment type="caution">
    <text evidence="3">The sequence shown here is derived from an EMBL/GenBank/DDBJ whole genome shotgun (WGS) entry which is preliminary data.</text>
</comment>
<evidence type="ECO:0000259" key="2">
    <source>
        <dbReference type="Pfam" id="PF20183"/>
    </source>
</evidence>
<feature type="domain" description="DUF6546" evidence="2">
    <location>
        <begin position="348"/>
        <end position="448"/>
    </location>
</feature>
<accession>A0ABR1SD01</accession>
<keyword evidence="4" id="KW-1185">Reference proteome</keyword>
<proteinExistence type="predicted"/>
<reference evidence="3 4" key="1">
    <citation type="submission" date="2023-01" db="EMBL/GenBank/DDBJ databases">
        <title>Analysis of 21 Apiospora genomes using comparative genomics revels a genus with tremendous synthesis potential of carbohydrate active enzymes and secondary metabolites.</title>
        <authorList>
            <person name="Sorensen T."/>
        </authorList>
    </citation>
    <scope>NUCLEOTIDE SEQUENCE [LARGE SCALE GENOMIC DNA]</scope>
    <source>
        <strain evidence="3 4">CBS 20057</strain>
    </source>
</reference>
<protein>
    <submittedName>
        <fullName evidence="3">Amine oxidase</fullName>
    </submittedName>
</protein>
<evidence type="ECO:0000256" key="1">
    <source>
        <dbReference type="SAM" id="MobiDB-lite"/>
    </source>
</evidence>
<evidence type="ECO:0000313" key="3">
    <source>
        <dbReference type="EMBL" id="KAK8029173.1"/>
    </source>
</evidence>
<evidence type="ECO:0000313" key="4">
    <source>
        <dbReference type="Proteomes" id="UP001396898"/>
    </source>
</evidence>
<feature type="region of interest" description="Disordered" evidence="1">
    <location>
        <begin position="487"/>
        <end position="511"/>
    </location>
</feature>